<sequence length="151" mass="16938">MAAFIGDRPAGWLYEDGTMLGQVRAVLGGGADKPVYFSQGLVRFSACRHHSCDEKGAVVLTTEGEIVAVGVIHFDVSREYSGHRMLTILTRKRDDRFQEVADHLVAWHEKVVTDYNNWLKERYGLPDTSEKLGKMRDPEIVLLTGPTVPEH</sequence>
<dbReference type="Proteomes" id="UP000324996">
    <property type="component" value="Unassembled WGS sequence"/>
</dbReference>
<keyword evidence="2" id="KW-1185">Reference proteome</keyword>
<protein>
    <submittedName>
        <fullName evidence="1">Uncharacterized protein</fullName>
    </submittedName>
</protein>
<accession>A0A5A7NBP4</accession>
<proteinExistence type="predicted"/>
<evidence type="ECO:0000313" key="1">
    <source>
        <dbReference type="EMBL" id="GER05682.1"/>
    </source>
</evidence>
<evidence type="ECO:0000313" key="2">
    <source>
        <dbReference type="Proteomes" id="UP000324996"/>
    </source>
</evidence>
<gene>
    <name evidence="1" type="ORF">JCM17846_33640</name>
</gene>
<name>A0A5A7NBP4_9PROT</name>
<organism evidence="1 2">
    <name type="scientific">Iodidimonas nitroreducens</name>
    <dbReference type="NCBI Taxonomy" id="1236968"/>
    <lineage>
        <taxon>Bacteria</taxon>
        <taxon>Pseudomonadati</taxon>
        <taxon>Pseudomonadota</taxon>
        <taxon>Alphaproteobacteria</taxon>
        <taxon>Iodidimonadales</taxon>
        <taxon>Iodidimonadaceae</taxon>
        <taxon>Iodidimonas</taxon>
    </lineage>
</organism>
<dbReference type="AlphaFoldDB" id="A0A5A7NBP4"/>
<reference evidence="1 2" key="1">
    <citation type="submission" date="2019-09" db="EMBL/GenBank/DDBJ databases">
        <title>NBRP : Genome information of microbial organism related human and environment.</title>
        <authorList>
            <person name="Hattori M."/>
            <person name="Oshima K."/>
            <person name="Inaba H."/>
            <person name="Suda W."/>
            <person name="Sakamoto M."/>
            <person name="Iino T."/>
            <person name="Kitahara M."/>
            <person name="Oshida Y."/>
            <person name="Iida T."/>
            <person name="Kudo T."/>
            <person name="Itoh T."/>
            <person name="Ohkuma M."/>
        </authorList>
    </citation>
    <scope>NUCLEOTIDE SEQUENCE [LARGE SCALE GENOMIC DNA]</scope>
    <source>
        <strain evidence="1 2">Q-1</strain>
    </source>
</reference>
<dbReference type="EMBL" id="BKCN01000047">
    <property type="protein sequence ID" value="GER05682.1"/>
    <property type="molecule type" value="Genomic_DNA"/>
</dbReference>
<comment type="caution">
    <text evidence="1">The sequence shown here is derived from an EMBL/GenBank/DDBJ whole genome shotgun (WGS) entry which is preliminary data.</text>
</comment>